<dbReference type="AlphaFoldDB" id="A0A5K3FL60"/>
<dbReference type="WBParaSite" id="MCU_008697-RA">
    <property type="protein sequence ID" value="MCU_008697-RA"/>
    <property type="gene ID" value="MCU_008697"/>
</dbReference>
<evidence type="ECO:0000313" key="1">
    <source>
        <dbReference type="WBParaSite" id="MCU_008697-RA"/>
    </source>
</evidence>
<proteinExistence type="predicted"/>
<sequence>MLFNWSVIFRALWNSKRSTHASASSQTTTIAHLVKSQHLPNAAVTSSRTSSFVGDKGVSVWRVSIVCTCTCRHICPSIPASLITMW</sequence>
<accession>A0A5K3FL60</accession>
<protein>
    <submittedName>
        <fullName evidence="1">Secreted protein</fullName>
    </submittedName>
</protein>
<name>A0A5K3FL60_MESCO</name>
<reference evidence="1" key="1">
    <citation type="submission" date="2019-11" db="UniProtKB">
        <authorList>
            <consortium name="WormBaseParasite"/>
        </authorList>
    </citation>
    <scope>IDENTIFICATION</scope>
</reference>
<organism evidence="1">
    <name type="scientific">Mesocestoides corti</name>
    <name type="common">Flatworm</name>
    <dbReference type="NCBI Taxonomy" id="53468"/>
    <lineage>
        <taxon>Eukaryota</taxon>
        <taxon>Metazoa</taxon>
        <taxon>Spiralia</taxon>
        <taxon>Lophotrochozoa</taxon>
        <taxon>Platyhelminthes</taxon>
        <taxon>Cestoda</taxon>
        <taxon>Eucestoda</taxon>
        <taxon>Cyclophyllidea</taxon>
        <taxon>Mesocestoididae</taxon>
        <taxon>Mesocestoides</taxon>
    </lineage>
</organism>